<dbReference type="SMART" id="SM01015">
    <property type="entry name" value="Arfaptin"/>
    <property type="match status" value="1"/>
</dbReference>
<dbReference type="InterPro" id="IPR027267">
    <property type="entry name" value="AH/BAR_dom_sf"/>
</dbReference>
<evidence type="ECO:0000313" key="4">
    <source>
        <dbReference type="Proteomes" id="UP000008743"/>
    </source>
</evidence>
<dbReference type="GO" id="GO:0019904">
    <property type="term" value="F:protein domain specific binding"/>
    <property type="evidence" value="ECO:0007669"/>
    <property type="project" value="InterPro"/>
</dbReference>
<reference evidence="4" key="1">
    <citation type="submission" date="2011-02" db="EMBL/GenBank/DDBJ databases">
        <title>The Genome Sequence of Capsaspora owczarzaki ATCC 30864.</title>
        <authorList>
            <person name="Russ C."/>
            <person name="Cuomo C."/>
            <person name="Burger G."/>
            <person name="Gray M.W."/>
            <person name="Holland P.W.H."/>
            <person name="King N."/>
            <person name="Lang F.B.F."/>
            <person name="Roger A.J."/>
            <person name="Ruiz-Trillo I."/>
            <person name="Young S.K."/>
            <person name="Zeng Q."/>
            <person name="Gargeya S."/>
            <person name="Alvarado L."/>
            <person name="Berlin A."/>
            <person name="Chapman S.B."/>
            <person name="Chen Z."/>
            <person name="Freedman E."/>
            <person name="Gellesch M."/>
            <person name="Goldberg J."/>
            <person name="Griggs A."/>
            <person name="Gujja S."/>
            <person name="Heilman E."/>
            <person name="Heiman D."/>
            <person name="Howarth C."/>
            <person name="Mehta T."/>
            <person name="Neiman D."/>
            <person name="Pearson M."/>
            <person name="Roberts A."/>
            <person name="Saif S."/>
            <person name="Shea T."/>
            <person name="Shenoy N."/>
            <person name="Sisk P."/>
            <person name="Stolte C."/>
            <person name="Sykes S."/>
            <person name="White J."/>
            <person name="Yandava C."/>
            <person name="Haas B."/>
            <person name="Nusbaum C."/>
            <person name="Birren B."/>
        </authorList>
    </citation>
    <scope>NUCLEOTIDE SEQUENCE</scope>
    <source>
        <strain evidence="4">ATCC 30864</strain>
    </source>
</reference>
<gene>
    <name evidence="3" type="ORF">CAOG_000490</name>
</gene>
<dbReference type="AlphaFoldDB" id="A0A0D2VGC0"/>
<dbReference type="Gene3D" id="1.20.1270.60">
    <property type="entry name" value="Arfaptin homology (AH) domain/BAR domain"/>
    <property type="match status" value="1"/>
</dbReference>
<feature type="region of interest" description="Disordered" evidence="1">
    <location>
        <begin position="400"/>
        <end position="423"/>
    </location>
</feature>
<dbReference type="SUPFAM" id="SSF103657">
    <property type="entry name" value="BAR/IMD domain-like"/>
    <property type="match status" value="1"/>
</dbReference>
<feature type="region of interest" description="Disordered" evidence="1">
    <location>
        <begin position="1"/>
        <end position="57"/>
    </location>
</feature>
<sequence>MFASSPPFSPIQTMSESPESDDLVMVDDASPSSSSPTAPAVSPAAAPGVDQKKKSAAAPGVFAPAVESELQQAIAAEFPHLDEGAAAGAEPNNASTSTSTDATASSLHSNPNSQASASPAVAALRATTASPLVAPVPIAFTSAVATDKQAASLVSSLSLSSSSSSSSSGGTQALVAPHAKLAFTYSASGSPSHSAATSTTTSPTSSRPSSPGPTTGSPSPAAKSTSFRAKAERQLILTKQKVREVFTSESHGVVTEDKRVNDRTALFEYVQSMFVDFADYHEHLQRALTNVAAAQEDLSLYLQSKTEKFDPTVGSDLAKAGHALHTANASFSSSVAPAALRINERHRTFRDNVVPGVHTALKQLTAERVTYDAYRLHCRELEEQMRVEDPDAAEVIEVAVSRSSSHPDGTASPSRHAAPNKLRAQQQALQRHQLQAKYVEAMQQVTHSSKNYEHLRNATLAKTDSMDRERQDVMHLAISDMLDALNNGFATALESLRADYPEAVAAALPQQSGAPTPVAQ</sequence>
<evidence type="ECO:0000256" key="1">
    <source>
        <dbReference type="SAM" id="MobiDB-lite"/>
    </source>
</evidence>
<feature type="compositionally biased region" description="Low complexity" evidence="1">
    <location>
        <begin position="187"/>
        <end position="222"/>
    </location>
</feature>
<accession>A0A0D2VGC0</accession>
<organism evidence="3 4">
    <name type="scientific">Capsaspora owczarzaki (strain ATCC 30864)</name>
    <dbReference type="NCBI Taxonomy" id="595528"/>
    <lineage>
        <taxon>Eukaryota</taxon>
        <taxon>Filasterea</taxon>
        <taxon>Capsaspora</taxon>
    </lineage>
</organism>
<dbReference type="PROSITE" id="PS50870">
    <property type="entry name" value="AH"/>
    <property type="match status" value="1"/>
</dbReference>
<name>A0A0D2VGC0_CAPO3</name>
<dbReference type="Proteomes" id="UP000008743">
    <property type="component" value="Unassembled WGS sequence"/>
</dbReference>
<feature type="compositionally biased region" description="Low complexity" evidence="1">
    <location>
        <begin position="29"/>
        <end position="47"/>
    </location>
</feature>
<proteinExistence type="predicted"/>
<feature type="region of interest" description="Disordered" evidence="1">
    <location>
        <begin position="74"/>
        <end position="121"/>
    </location>
</feature>
<dbReference type="InParanoid" id="A0A0D2VGC0"/>
<feature type="domain" description="AH" evidence="2">
    <location>
        <begin position="255"/>
        <end position="501"/>
    </location>
</feature>
<keyword evidence="4" id="KW-1185">Reference proteome</keyword>
<dbReference type="EMBL" id="KE346360">
    <property type="protein sequence ID" value="KJE88917.1"/>
    <property type="molecule type" value="Genomic_DNA"/>
</dbReference>
<protein>
    <recommendedName>
        <fullName evidence="2">AH domain-containing protein</fullName>
    </recommendedName>
</protein>
<feature type="compositionally biased region" description="Polar residues" evidence="1">
    <location>
        <begin position="401"/>
        <end position="413"/>
    </location>
</feature>
<feature type="region of interest" description="Disordered" evidence="1">
    <location>
        <begin position="187"/>
        <end position="227"/>
    </location>
</feature>
<evidence type="ECO:0000259" key="2">
    <source>
        <dbReference type="PROSITE" id="PS50870"/>
    </source>
</evidence>
<feature type="compositionally biased region" description="Low complexity" evidence="1">
    <location>
        <begin position="84"/>
        <end position="121"/>
    </location>
</feature>
<dbReference type="GO" id="GO:0005737">
    <property type="term" value="C:cytoplasm"/>
    <property type="evidence" value="ECO:0007669"/>
    <property type="project" value="UniProtKB-ARBA"/>
</dbReference>
<dbReference type="InterPro" id="IPR010504">
    <property type="entry name" value="AH_dom"/>
</dbReference>
<dbReference type="Pfam" id="PF06456">
    <property type="entry name" value="Arfaptin"/>
    <property type="match status" value="1"/>
</dbReference>
<evidence type="ECO:0000313" key="3">
    <source>
        <dbReference type="EMBL" id="KJE88917.1"/>
    </source>
</evidence>